<dbReference type="PANTHER" id="PTHR33463:SF203">
    <property type="entry name" value="AAA+ ATPASE DOMAIN-CONTAINING PROTEIN"/>
    <property type="match status" value="1"/>
</dbReference>
<evidence type="ECO:0000259" key="4">
    <source>
        <dbReference type="Pfam" id="PF00931"/>
    </source>
</evidence>
<dbReference type="InterPro" id="IPR027417">
    <property type="entry name" value="P-loop_NTPase"/>
</dbReference>
<feature type="domain" description="NB-ARC" evidence="4">
    <location>
        <begin position="132"/>
        <end position="267"/>
    </location>
</feature>
<comment type="similarity">
    <text evidence="1">Belongs to the disease resistance NB-LRR family.</text>
</comment>
<dbReference type="OrthoDB" id="1747797at2759"/>
<evidence type="ECO:0000313" key="7">
    <source>
        <dbReference type="Proteomes" id="UP000323000"/>
    </source>
</evidence>
<reference evidence="7" key="1">
    <citation type="journal article" date="2019" name="Gigascience">
        <title>De novo genome assembly of the endangered Acer yangbiense, a plant species with extremely small populations endemic to Yunnan Province, China.</title>
        <authorList>
            <person name="Yang J."/>
            <person name="Wariss H.M."/>
            <person name="Tao L."/>
            <person name="Zhang R."/>
            <person name="Yun Q."/>
            <person name="Hollingsworth P."/>
            <person name="Dao Z."/>
            <person name="Luo G."/>
            <person name="Guo H."/>
            <person name="Ma Y."/>
            <person name="Sun W."/>
        </authorList>
    </citation>
    <scope>NUCLEOTIDE SEQUENCE [LARGE SCALE GENOMIC DNA]</scope>
    <source>
        <strain evidence="7">cv. Malutang</strain>
    </source>
</reference>
<evidence type="ECO:0000313" key="6">
    <source>
        <dbReference type="EMBL" id="TXG53573.1"/>
    </source>
</evidence>
<dbReference type="SUPFAM" id="SSF52047">
    <property type="entry name" value="RNI-like"/>
    <property type="match status" value="3"/>
</dbReference>
<dbReference type="Gene3D" id="3.40.50.300">
    <property type="entry name" value="P-loop containing nucleotide triphosphate hydrolases"/>
    <property type="match status" value="1"/>
</dbReference>
<sequence length="1614" mass="184138">MADIISFAGKVAGLLVVPIRKHILYPFKYKSNMEELKKQVEKLTIQREMVQHSVDEAKRQGDEIEKHVEKWMHSVDEFTNGVVKLIIDDQVEAVNLCSIGFFPDLMARYSLSWKASKTIEDGLGLLGEGSFEKVSYHDKLFDVVVVAEVTEVPDIKNIQGQIADELGLKFHEESLSGRAARLHDRLKKEKRVLLVLDNIWAKLDLEAVGIPLEEGRNDDQRQCKILLTSRSEVVLRNDMNTKKNFLVKTLSDKEAGNLFWQIVGHSEEKPGLDPIAVNSNGSISIMDLLKYATGWGLFEDVYTMEQGRNRLHTLIDILKASCVISSFTRLEELYMGNSFVQWDIEGLTNANLTELKQLSCLTTLEIHILDVHIMPQDLFFGKLERYKIFIGDVWDWFDELKGVNNVLYELDGEGFSQLKHLHVQNGLEFQYIINSVGFGPSTFFPKVESLFLHNLINLKKICHGQLATKSFGILRIVKVGKCDRLKHLFSFSMAKKLSKLQEIEVTNCKKLEEIVFKENHEQFQHDRISRIEFTQLHTLRLQCLPRFRSFGFKDFTPNTGSQEIIAEDELGGFMPSFSQNLKGLPNLTQFASGNSIEFPSLTQLSIQDCPKLKTFSFAVMTTDIKQQSEEVEEINCQDDIHPLFDQKIVLPILASMNLSAIHIQTIWHNHLQPMSSCFQKLTKLIVNDCDTVKYLFSSSMVIESLIQLEVLEISNCKFMEAVIITNGERISNNLFPKLYRLHLKHLSELTSFCNFARYSIVLPSLAELRLENCPKMHTFVQIPNLMFLRIGKMDNIRKIWYPQLTPDSFSKIDYFGVFDCHNLLNVFPSNMLGRLQKLEQLVVSDCKSLEMIFEELEISSCMVEENVKAVPKLVFPQLTLLKLVDLPILRIFYPRLCISRWPMLKTLRMWRCKKVEKLTSEFQSLQDAHGENQHQNFLIQQQLFMVDKVAFLNLEELSLEWNYIAKETLNGKFSGYSYKLKDLQLLDASKETALCPCFFLYTLPNLEKLTVIYGVLEDMFICDGLGCEGKYVEAPSKLNNLSLVGLNDSNLGENNALLCKIFQNLTTLEVSSCNKLKSLVSSSVSFQNLATLEVWKSDGLLNLMSPPKCSSSVTTASSKAGSVSTSSDSSCIFSESTNSPFFGPLLQSVNRWPVSPQLKQRAREDGPAVGGAPSGLAVPDGVQLQDLEIKNCAILEAIVVTEKERMMNTLFPNLKSLKLVNLPELTSFCNFVGNAIELLSLARLRIENCPNMQTFISNFTGADMSTTKDNLHSDIQPLFDEKLDKMDKLRKIWHHRLTSDSFSNIASFGVLNCHNLLNVFPSNMLGRLQELDKLWLINCNSLDEIFELQASTSGKTQAITATQLRKLVINDLPKLKHVWNVDSQGLLSFQNLISVEVLGCNSLKRIFPASFGRNLFHLEELWIEKCCMLEEIFAKEEKVDDVVPRFPQLTFLRLVELPRLRSFYPRVHISEWPTLKKLQVWKCDKIEIRASNVLSFQVTHGESQHEMPMGQSLILLDKIPFNNLESLALDWEWIEKEGLHEKLPVYACKLKFLTFRGIHKEQVVVRECPNMKTFSRGVLSAPKLCRLQLTEVAEGKGFWEGNLNTTIEHLFIEV</sequence>
<dbReference type="Pfam" id="PF23247">
    <property type="entry name" value="LRR_RPS2"/>
    <property type="match status" value="6"/>
</dbReference>
<feature type="domain" description="Disease resistance protein At4g27190-like leucine-rich repeats" evidence="5">
    <location>
        <begin position="1183"/>
        <end position="1257"/>
    </location>
</feature>
<dbReference type="GO" id="GO:0043531">
    <property type="term" value="F:ADP binding"/>
    <property type="evidence" value="ECO:0007669"/>
    <property type="project" value="InterPro"/>
</dbReference>
<dbReference type="InterPro" id="IPR057135">
    <property type="entry name" value="At4g27190-like_LRR"/>
</dbReference>
<feature type="domain" description="Disease resistance protein At4g27190-like leucine-rich repeats" evidence="5">
    <location>
        <begin position="954"/>
        <end position="1096"/>
    </location>
</feature>
<feature type="domain" description="Disease resistance protein At4g27190-like leucine-rich repeats" evidence="5">
    <location>
        <begin position="656"/>
        <end position="778"/>
    </location>
</feature>
<keyword evidence="7" id="KW-1185">Reference proteome</keyword>
<name>A0A5C7H8W1_9ROSI</name>
<organism evidence="6 7">
    <name type="scientific">Acer yangbiense</name>
    <dbReference type="NCBI Taxonomy" id="1000413"/>
    <lineage>
        <taxon>Eukaryota</taxon>
        <taxon>Viridiplantae</taxon>
        <taxon>Streptophyta</taxon>
        <taxon>Embryophyta</taxon>
        <taxon>Tracheophyta</taxon>
        <taxon>Spermatophyta</taxon>
        <taxon>Magnoliopsida</taxon>
        <taxon>eudicotyledons</taxon>
        <taxon>Gunneridae</taxon>
        <taxon>Pentapetalae</taxon>
        <taxon>rosids</taxon>
        <taxon>malvids</taxon>
        <taxon>Sapindales</taxon>
        <taxon>Sapindaceae</taxon>
        <taxon>Hippocastanoideae</taxon>
        <taxon>Acereae</taxon>
        <taxon>Acer</taxon>
    </lineage>
</organism>
<dbReference type="PANTHER" id="PTHR33463">
    <property type="entry name" value="NB-ARC DOMAIN-CONTAINING PROTEIN-RELATED"/>
    <property type="match status" value="1"/>
</dbReference>
<feature type="domain" description="Disease resistance protein At4g27190-like leucine-rich repeats" evidence="5">
    <location>
        <begin position="1282"/>
        <end position="1426"/>
    </location>
</feature>
<proteinExistence type="inferred from homology"/>
<dbReference type="Gene3D" id="3.80.10.10">
    <property type="entry name" value="Ribonuclease Inhibitor"/>
    <property type="match status" value="4"/>
</dbReference>
<evidence type="ECO:0000256" key="2">
    <source>
        <dbReference type="ARBA" id="ARBA00022821"/>
    </source>
</evidence>
<feature type="domain" description="Disease resistance protein At4g27190-like leucine-rich repeats" evidence="5">
    <location>
        <begin position="788"/>
        <end position="918"/>
    </location>
</feature>
<comment type="caution">
    <text evidence="6">The sequence shown here is derived from an EMBL/GenBank/DDBJ whole genome shotgun (WGS) entry which is preliminary data.</text>
</comment>
<feature type="coiled-coil region" evidence="3">
    <location>
        <begin position="33"/>
        <end position="60"/>
    </location>
</feature>
<dbReference type="InterPro" id="IPR032675">
    <property type="entry name" value="LRR_dom_sf"/>
</dbReference>
<evidence type="ECO:0000256" key="3">
    <source>
        <dbReference type="SAM" id="Coils"/>
    </source>
</evidence>
<dbReference type="InterPro" id="IPR002182">
    <property type="entry name" value="NB-ARC"/>
</dbReference>
<dbReference type="InterPro" id="IPR050905">
    <property type="entry name" value="Plant_NBS-LRR"/>
</dbReference>
<dbReference type="Proteomes" id="UP000323000">
    <property type="component" value="Chromosome 9"/>
</dbReference>
<evidence type="ECO:0000259" key="5">
    <source>
        <dbReference type="Pfam" id="PF23247"/>
    </source>
</evidence>
<feature type="domain" description="Disease resistance protein At4g27190-like leucine-rich repeats" evidence="5">
    <location>
        <begin position="450"/>
        <end position="548"/>
    </location>
</feature>
<accession>A0A5C7H8W1</accession>
<dbReference type="SUPFAM" id="SSF52540">
    <property type="entry name" value="P-loop containing nucleoside triphosphate hydrolases"/>
    <property type="match status" value="1"/>
</dbReference>
<protein>
    <submittedName>
        <fullName evidence="6">Uncharacterized protein</fullName>
    </submittedName>
</protein>
<dbReference type="EMBL" id="VAHF01000009">
    <property type="protein sequence ID" value="TXG53573.1"/>
    <property type="molecule type" value="Genomic_DNA"/>
</dbReference>
<keyword evidence="3" id="KW-0175">Coiled coil</keyword>
<keyword evidence="2" id="KW-0611">Plant defense</keyword>
<dbReference type="Pfam" id="PF00931">
    <property type="entry name" value="NB-ARC"/>
    <property type="match status" value="1"/>
</dbReference>
<gene>
    <name evidence="6" type="ORF">EZV62_018829</name>
</gene>
<evidence type="ECO:0000256" key="1">
    <source>
        <dbReference type="ARBA" id="ARBA00008894"/>
    </source>
</evidence>